<feature type="domain" description="SGNH hydrolase-type esterase" evidence="1">
    <location>
        <begin position="6"/>
        <end position="177"/>
    </location>
</feature>
<protein>
    <submittedName>
        <fullName evidence="2">G-D-S-L family lipolytic protein</fullName>
    </submittedName>
</protein>
<dbReference type="CDD" id="cd01839">
    <property type="entry name" value="SGNH_arylesterase_like"/>
    <property type="match status" value="1"/>
</dbReference>
<sequence length="210" mass="23218">MPTILCYGDSNTWGAVPGKDRRFAASERWPGRLRGLLPADFEVIEEGQPGRTTVHDDPVEGEKNGLRYLRPCLESHLPDLVVLLLGTNDLKHRLGLSAFDVAEGVGRLGNEILTFQSWVKPISPKLLLIAPPPIREVGYFADMFRDGELKSAEFSQRFKAKAAELNCGFFDAASVIHSCPKEGIHWRAEQHKLFASALVSPIKAIIESAN</sequence>
<accession>A0ABY2AQ63</accession>
<reference evidence="2 3" key="1">
    <citation type="submission" date="2019-02" db="EMBL/GenBank/DDBJ databases">
        <title>Corallincola luteus sp. nov., a marine bacterium isolated from surface sediment of Bohai Sea in China.</title>
        <authorList>
            <person name="Ren Q."/>
        </authorList>
    </citation>
    <scope>NUCLEOTIDE SEQUENCE [LARGE SCALE GENOMIC DNA]</scope>
    <source>
        <strain evidence="2 3">DASS28</strain>
    </source>
</reference>
<dbReference type="SUPFAM" id="SSF52266">
    <property type="entry name" value="SGNH hydrolase"/>
    <property type="match status" value="1"/>
</dbReference>
<dbReference type="Proteomes" id="UP000292554">
    <property type="component" value="Unassembled WGS sequence"/>
</dbReference>
<dbReference type="InterPro" id="IPR013830">
    <property type="entry name" value="SGNH_hydro"/>
</dbReference>
<keyword evidence="3" id="KW-1185">Reference proteome</keyword>
<comment type="caution">
    <text evidence="2">The sequence shown here is derived from an EMBL/GenBank/DDBJ whole genome shotgun (WGS) entry which is preliminary data.</text>
</comment>
<dbReference type="Pfam" id="PF13472">
    <property type="entry name" value="Lipase_GDSL_2"/>
    <property type="match status" value="1"/>
</dbReference>
<evidence type="ECO:0000313" key="2">
    <source>
        <dbReference type="EMBL" id="TCI05162.1"/>
    </source>
</evidence>
<dbReference type="EMBL" id="SJXE01000001">
    <property type="protein sequence ID" value="TCI05162.1"/>
    <property type="molecule type" value="Genomic_DNA"/>
</dbReference>
<proteinExistence type="predicted"/>
<evidence type="ECO:0000313" key="3">
    <source>
        <dbReference type="Proteomes" id="UP000292554"/>
    </source>
</evidence>
<evidence type="ECO:0000259" key="1">
    <source>
        <dbReference type="Pfam" id="PF13472"/>
    </source>
</evidence>
<dbReference type="Gene3D" id="3.40.50.1110">
    <property type="entry name" value="SGNH hydrolase"/>
    <property type="match status" value="1"/>
</dbReference>
<gene>
    <name evidence="2" type="ORF">EZV61_04150</name>
</gene>
<dbReference type="RefSeq" id="WP_131414432.1">
    <property type="nucleotide sequence ID" value="NZ_SJXE01000001.1"/>
</dbReference>
<dbReference type="InterPro" id="IPR036514">
    <property type="entry name" value="SGNH_hydro_sf"/>
</dbReference>
<organism evidence="2 3">
    <name type="scientific">Corallincola luteus</name>
    <dbReference type="NCBI Taxonomy" id="1775177"/>
    <lineage>
        <taxon>Bacteria</taxon>
        <taxon>Pseudomonadati</taxon>
        <taxon>Pseudomonadota</taxon>
        <taxon>Gammaproteobacteria</taxon>
        <taxon>Alteromonadales</taxon>
        <taxon>Psychromonadaceae</taxon>
        <taxon>Corallincola</taxon>
    </lineage>
</organism>
<name>A0ABY2AQ63_9GAMM</name>